<sequence length="345" mass="39750">MATATKKKSYKPSIKEQKQINSTILMNGAETEKETPSGFISFYPGVSISEDKFTCPVLSIHLYHQRQLNGDGRNQQESDEEQQNLTREQKTSGEEEVIMLLLEDVTQISYKAAFTKGVDTDIKSSVESVYSLGENGCNRCLCRERTEASYRVKKTPASVNRDTNYREEDLLVPKTTTGCFNLFRCCCCRKKKLVRRFKKIYTKTTQQAERVITMKIEYSKYSSFNSASKAHVLSLEQQVAYYKEKFQPDTELKFYLINNREIDSKNFDMRRHEAETLCRTVMQLKGMKDHYPSGNGLKKILDQSDRRTFGEIFQEPVLEITTDGCQPHPPSHQSAAKRKIKRSEV</sequence>
<feature type="region of interest" description="Disordered" evidence="1">
    <location>
        <begin position="70"/>
        <end position="91"/>
    </location>
</feature>
<keyword evidence="4" id="KW-1185">Reference proteome</keyword>
<protein>
    <submittedName>
        <fullName evidence="2">Uncharacterized protein</fullName>
    </submittedName>
</protein>
<organism evidence="2 5">
    <name type="scientific">Adineta steineri</name>
    <dbReference type="NCBI Taxonomy" id="433720"/>
    <lineage>
        <taxon>Eukaryota</taxon>
        <taxon>Metazoa</taxon>
        <taxon>Spiralia</taxon>
        <taxon>Gnathifera</taxon>
        <taxon>Rotifera</taxon>
        <taxon>Eurotatoria</taxon>
        <taxon>Bdelloidea</taxon>
        <taxon>Adinetida</taxon>
        <taxon>Adinetidae</taxon>
        <taxon>Adineta</taxon>
    </lineage>
</organism>
<dbReference type="OrthoDB" id="9983571at2759"/>
<dbReference type="Proteomes" id="UP000663877">
    <property type="component" value="Unassembled WGS sequence"/>
</dbReference>
<evidence type="ECO:0000313" key="2">
    <source>
        <dbReference type="EMBL" id="CAF1425440.1"/>
    </source>
</evidence>
<reference evidence="2" key="1">
    <citation type="submission" date="2021-02" db="EMBL/GenBank/DDBJ databases">
        <authorList>
            <person name="Nowell W R."/>
        </authorList>
    </citation>
    <scope>NUCLEOTIDE SEQUENCE</scope>
</reference>
<accession>A0A815MMV2</accession>
<evidence type="ECO:0000313" key="5">
    <source>
        <dbReference type="Proteomes" id="UP000663877"/>
    </source>
</evidence>
<evidence type="ECO:0000313" key="4">
    <source>
        <dbReference type="Proteomes" id="UP000663832"/>
    </source>
</evidence>
<comment type="caution">
    <text evidence="2">The sequence shown here is derived from an EMBL/GenBank/DDBJ whole genome shotgun (WGS) entry which is preliminary data.</text>
</comment>
<feature type="compositionally biased region" description="Basic residues" evidence="1">
    <location>
        <begin position="335"/>
        <end position="345"/>
    </location>
</feature>
<dbReference type="EMBL" id="CAJNOI010001594">
    <property type="protein sequence ID" value="CAF1425440.1"/>
    <property type="molecule type" value="Genomic_DNA"/>
</dbReference>
<feature type="region of interest" description="Disordered" evidence="1">
    <location>
        <begin position="322"/>
        <end position="345"/>
    </location>
</feature>
<evidence type="ECO:0000313" key="3">
    <source>
        <dbReference type="EMBL" id="CAF1622438.1"/>
    </source>
</evidence>
<evidence type="ECO:0000256" key="1">
    <source>
        <dbReference type="SAM" id="MobiDB-lite"/>
    </source>
</evidence>
<dbReference type="EMBL" id="CAJNOM010001921">
    <property type="protein sequence ID" value="CAF1622438.1"/>
    <property type="molecule type" value="Genomic_DNA"/>
</dbReference>
<dbReference type="AlphaFoldDB" id="A0A815MMV2"/>
<proteinExistence type="predicted"/>
<dbReference type="Proteomes" id="UP000663832">
    <property type="component" value="Unassembled WGS sequence"/>
</dbReference>
<gene>
    <name evidence="2" type="ORF">BJG266_LOCUS39019</name>
    <name evidence="3" type="ORF">QVE165_LOCUS55900</name>
</gene>
<name>A0A815MMV2_9BILA</name>